<dbReference type="PANTHER" id="PTHR34703:SF1">
    <property type="entry name" value="ANTIPORTER SUBUNIT MNHG2-RELATED"/>
    <property type="match status" value="1"/>
</dbReference>
<keyword evidence="1" id="KW-0472">Membrane</keyword>
<dbReference type="EMBL" id="JBGUBD010000011">
    <property type="protein sequence ID" value="MFA9479677.1"/>
    <property type="molecule type" value="Genomic_DNA"/>
</dbReference>
<keyword evidence="1" id="KW-0812">Transmembrane</keyword>
<dbReference type="Proteomes" id="UP001575105">
    <property type="component" value="Unassembled WGS sequence"/>
</dbReference>
<dbReference type="Pfam" id="PF03334">
    <property type="entry name" value="PhaG_MnhG_YufB"/>
    <property type="match status" value="1"/>
</dbReference>
<sequence>MLLNGLTVLFVIVGLVFFTLGTVGLLRFADVHSRLHALTKADNLGLGFVVLGLMFQVESVPVGVKLAMIWLLVLLASTSACYLVAEQGLRGLSGLRSRGER</sequence>
<accession>A0ABV4U8R7</accession>
<organism evidence="2 3">
    <name type="scientific">Natronomicrosphaera hydrolytica</name>
    <dbReference type="NCBI Taxonomy" id="3242702"/>
    <lineage>
        <taxon>Bacteria</taxon>
        <taxon>Pseudomonadati</taxon>
        <taxon>Planctomycetota</taxon>
        <taxon>Phycisphaerae</taxon>
        <taxon>Phycisphaerales</taxon>
        <taxon>Phycisphaeraceae</taxon>
        <taxon>Natronomicrosphaera</taxon>
    </lineage>
</organism>
<name>A0ABV4U8R7_9BACT</name>
<protein>
    <submittedName>
        <fullName evidence="2">Cation:proton antiporter</fullName>
    </submittedName>
</protein>
<dbReference type="RefSeq" id="WP_425346695.1">
    <property type="nucleotide sequence ID" value="NZ_JBGUBD010000011.1"/>
</dbReference>
<evidence type="ECO:0000313" key="3">
    <source>
        <dbReference type="Proteomes" id="UP001575105"/>
    </source>
</evidence>
<dbReference type="PANTHER" id="PTHR34703">
    <property type="entry name" value="ANTIPORTER SUBUNIT MNHG2-RELATED"/>
    <property type="match status" value="1"/>
</dbReference>
<keyword evidence="3" id="KW-1185">Reference proteome</keyword>
<reference evidence="2 3" key="1">
    <citation type="submission" date="2024-08" db="EMBL/GenBank/DDBJ databases">
        <title>Whole-genome sequencing of halo(alkali)philic microorganisms from hypersaline lakes.</title>
        <authorList>
            <person name="Sorokin D.Y."/>
            <person name="Merkel A.Y."/>
            <person name="Messina E."/>
            <person name="Yakimov M."/>
        </authorList>
    </citation>
    <scope>NUCLEOTIDE SEQUENCE [LARGE SCALE GENOMIC DNA]</scope>
    <source>
        <strain evidence="2 3">AB-hyl4</strain>
    </source>
</reference>
<proteinExistence type="predicted"/>
<evidence type="ECO:0000313" key="2">
    <source>
        <dbReference type="EMBL" id="MFA9479677.1"/>
    </source>
</evidence>
<feature type="transmembrane region" description="Helical" evidence="1">
    <location>
        <begin position="63"/>
        <end position="85"/>
    </location>
</feature>
<gene>
    <name evidence="2" type="ORF">ACERK3_15420</name>
</gene>
<feature type="transmembrane region" description="Helical" evidence="1">
    <location>
        <begin position="6"/>
        <end position="29"/>
    </location>
</feature>
<evidence type="ECO:0000256" key="1">
    <source>
        <dbReference type="SAM" id="Phobius"/>
    </source>
</evidence>
<dbReference type="InterPro" id="IPR005133">
    <property type="entry name" value="PhaG_MnhG_YufB"/>
</dbReference>
<comment type="caution">
    <text evidence="2">The sequence shown here is derived from an EMBL/GenBank/DDBJ whole genome shotgun (WGS) entry which is preliminary data.</text>
</comment>
<keyword evidence="1" id="KW-1133">Transmembrane helix</keyword>